<feature type="compositionally biased region" description="Polar residues" evidence="3">
    <location>
        <begin position="28"/>
        <end position="41"/>
    </location>
</feature>
<dbReference type="InParanoid" id="A0A2J6TRC9"/>
<evidence type="ECO:0000259" key="4">
    <source>
        <dbReference type="Pfam" id="PF24809"/>
    </source>
</evidence>
<dbReference type="Pfam" id="PF24883">
    <property type="entry name" value="NPHP3_N"/>
    <property type="match status" value="1"/>
</dbReference>
<accession>A0A2J6TRC9</accession>
<feature type="region of interest" description="Disordered" evidence="3">
    <location>
        <begin position="1"/>
        <end position="139"/>
    </location>
</feature>
<feature type="compositionally biased region" description="Polar residues" evidence="3">
    <location>
        <begin position="119"/>
        <end position="135"/>
    </location>
</feature>
<proteinExistence type="predicted"/>
<feature type="compositionally biased region" description="Low complexity" evidence="3">
    <location>
        <begin position="45"/>
        <end position="65"/>
    </location>
</feature>
<dbReference type="PROSITE" id="PS50297">
    <property type="entry name" value="ANK_REP_REGION"/>
    <property type="match status" value="1"/>
</dbReference>
<dbReference type="InterPro" id="IPR056125">
    <property type="entry name" value="DUF7708"/>
</dbReference>
<feature type="compositionally biased region" description="Acidic residues" evidence="3">
    <location>
        <begin position="1229"/>
        <end position="1238"/>
    </location>
</feature>
<dbReference type="Pfam" id="PF24809">
    <property type="entry name" value="DUF7708"/>
    <property type="match status" value="1"/>
</dbReference>
<dbReference type="PROSITE" id="PS50088">
    <property type="entry name" value="ANK_REPEAT"/>
    <property type="match status" value="1"/>
</dbReference>
<gene>
    <name evidence="6" type="ORF">K444DRAFT_659768</name>
</gene>
<dbReference type="SUPFAM" id="SSF52540">
    <property type="entry name" value="P-loop containing nucleoside triphosphate hydrolases"/>
    <property type="match status" value="1"/>
</dbReference>
<name>A0A2J6TRC9_9HELO</name>
<dbReference type="AlphaFoldDB" id="A0A2J6TRC9"/>
<evidence type="ECO:0000313" key="6">
    <source>
        <dbReference type="EMBL" id="PMD65573.1"/>
    </source>
</evidence>
<dbReference type="Gene3D" id="3.40.50.300">
    <property type="entry name" value="P-loop containing nucleotide triphosphate hydrolases"/>
    <property type="match status" value="1"/>
</dbReference>
<reference evidence="6 7" key="1">
    <citation type="submission" date="2016-04" db="EMBL/GenBank/DDBJ databases">
        <title>A degradative enzymes factory behind the ericoid mycorrhizal symbiosis.</title>
        <authorList>
            <consortium name="DOE Joint Genome Institute"/>
            <person name="Martino E."/>
            <person name="Morin E."/>
            <person name="Grelet G."/>
            <person name="Kuo A."/>
            <person name="Kohler A."/>
            <person name="Daghino S."/>
            <person name="Barry K."/>
            <person name="Choi C."/>
            <person name="Cichocki N."/>
            <person name="Clum A."/>
            <person name="Copeland A."/>
            <person name="Hainaut M."/>
            <person name="Haridas S."/>
            <person name="Labutti K."/>
            <person name="Lindquist E."/>
            <person name="Lipzen A."/>
            <person name="Khouja H.-R."/>
            <person name="Murat C."/>
            <person name="Ohm R."/>
            <person name="Olson A."/>
            <person name="Spatafora J."/>
            <person name="Veneault-Fourrey C."/>
            <person name="Henrissat B."/>
            <person name="Grigoriev I."/>
            <person name="Martin F."/>
            <person name="Perotto S."/>
        </authorList>
    </citation>
    <scope>NUCLEOTIDE SEQUENCE [LARGE SCALE GENOMIC DNA]</scope>
    <source>
        <strain evidence="6 7">E</strain>
    </source>
</reference>
<keyword evidence="2" id="KW-0040">ANK repeat</keyword>
<dbReference type="InterPro" id="IPR002110">
    <property type="entry name" value="Ankyrin_rpt"/>
</dbReference>
<dbReference type="Proteomes" id="UP000235371">
    <property type="component" value="Unassembled WGS sequence"/>
</dbReference>
<evidence type="ECO:0000259" key="5">
    <source>
        <dbReference type="Pfam" id="PF24883"/>
    </source>
</evidence>
<dbReference type="GeneID" id="36594461"/>
<dbReference type="RefSeq" id="XP_024742477.1">
    <property type="nucleotide sequence ID" value="XM_024886384.1"/>
</dbReference>
<protein>
    <submittedName>
        <fullName evidence="6">Uncharacterized protein</fullName>
    </submittedName>
</protein>
<feature type="compositionally biased region" description="Basic residues" evidence="3">
    <location>
        <begin position="7"/>
        <end position="17"/>
    </location>
</feature>
<evidence type="ECO:0000256" key="3">
    <source>
        <dbReference type="SAM" id="MobiDB-lite"/>
    </source>
</evidence>
<dbReference type="EMBL" id="KZ613746">
    <property type="protein sequence ID" value="PMD65573.1"/>
    <property type="molecule type" value="Genomic_DNA"/>
</dbReference>
<evidence type="ECO:0000256" key="1">
    <source>
        <dbReference type="ARBA" id="ARBA00022737"/>
    </source>
</evidence>
<dbReference type="SUPFAM" id="SSF48403">
    <property type="entry name" value="Ankyrin repeat"/>
    <property type="match status" value="1"/>
</dbReference>
<feature type="compositionally biased region" description="Polar residues" evidence="3">
    <location>
        <begin position="68"/>
        <end position="88"/>
    </location>
</feature>
<dbReference type="InterPro" id="IPR027417">
    <property type="entry name" value="P-loop_NTPase"/>
</dbReference>
<feature type="region of interest" description="Disordered" evidence="3">
    <location>
        <begin position="1228"/>
        <end position="1253"/>
    </location>
</feature>
<feature type="repeat" description="ANK" evidence="2">
    <location>
        <begin position="969"/>
        <end position="1001"/>
    </location>
</feature>
<evidence type="ECO:0000256" key="2">
    <source>
        <dbReference type="PROSITE-ProRule" id="PRU00023"/>
    </source>
</evidence>
<dbReference type="InterPro" id="IPR056884">
    <property type="entry name" value="NPHP3-like_N"/>
</dbReference>
<feature type="domain" description="DUF7708" evidence="4">
    <location>
        <begin position="215"/>
        <end position="339"/>
    </location>
</feature>
<dbReference type="PANTHER" id="PTHR10039:SF16">
    <property type="entry name" value="GPI INOSITOL-DEACYLASE"/>
    <property type="match status" value="1"/>
</dbReference>
<feature type="domain" description="Nephrocystin 3-like N-terminal" evidence="5">
    <location>
        <begin position="419"/>
        <end position="608"/>
    </location>
</feature>
<keyword evidence="1" id="KW-0677">Repeat</keyword>
<evidence type="ECO:0000313" key="7">
    <source>
        <dbReference type="Proteomes" id="UP000235371"/>
    </source>
</evidence>
<dbReference type="OrthoDB" id="7464126at2759"/>
<sequence length="1253" mass="140792">MADTPLRTRKRDKFKKKLGLDWSVCRETPQQSPHIRASSNVRLPASSDTSSPAAANAVSSNSDAAGLTSLNTGLPNTTDSRPISASRETSPDPGGAPGSPSNHPSNTISSGPAVPILTHPQNSSQDAMPPSTSKPPTRDLWADALKNLSPDDREAIQRFQPTSNTQQPLAETMEELLHMTREVQAKCKAKVYKIPFGGKDVILRDVAGKMIFWLNKFKDIGDIAVNFDPIHASLPWAGVRLLLQAATAEHEQMGDLVFASEKLSCLISRGAIYERLYQPRTIPKDIIANLHHALIRLYAAILRMIVLCHRLFLKNTAKRALHAFFNPGDVKAELEESEKLEAQVEYEANNCERARSQEADEESKKMLHFLQQPILRTDENVLSLLEKVGEKERLEVLDWLSKVLYGKHHKTVKERRTANTCGWLLDHSRYQKWQEASGSIVLWLCGTGEIKTANSAWILTNHSFELAGTGKTFLTSRVIDEIQAGLQSSPNQEGFAFFYCNRNETERREPLSMLRAFIRQLSTINHQSHSIQKCIKGFYNECRLKASEPTMGDCKELLLELVNIYPRTTLVVDALDECEKHKRFELIETLDHLLAKASNPVKIFVSSRPDGDIRERLKDRANIEINATDNQDDISIFVNSEIVKHRRWTKMPVKLKTRIVETLQQQSQGMFQWAFLQIKQILELQHPGEIEKRLGKLPKDLKLAYDEIYNGMTEYEKEIADRAFQWVMCAAKPLSTQELLPALCQDGTGDTLLPLDGLDEELALEYCHNLLVIDPTRKVWVPSHLSVIEYIEDHLWSQRQANSLVSSVCLLALQNTVLCNREEKWIMPDNMRGSFDFLWNSLSERNFDPSDPLDHWEFNFLSYYARHHWTIHAKKSAERGSNQRISTLVDEFLGLPADSSLPYRCWMRMIYKECHGILPLTSIFRNWALPFEGFGECMASFVYCAFGLVATLPDWHDFDWVEQDQRTGHGQTFLELAAQAGAVHTCRELVKHGADVNAQTKSHDGSPLAAAISNGQGNVVEFLLKDGGADVNMQLPNSVGGSALASASFQGREDMVRLLVKRRETEVNMQLQYGGFGSALAAASYGGEQEVVKFLIGGGSGGYQEIIKFLVKEGGAEVNMQLQYGLFGSALATASWSEHREVVKFLIEEGEAEVNMQLQYGSFGSALAAASWQGNQEVVKFLVKEGGAEVNMQLQHRRYANALEAAEEMHRFETAELLIKLGAERKVVEDEDNDESTADEERVSYNESNSDNE</sequence>
<dbReference type="Pfam" id="PF12796">
    <property type="entry name" value="Ank_2"/>
    <property type="match status" value="2"/>
</dbReference>
<dbReference type="PANTHER" id="PTHR10039">
    <property type="entry name" value="AMELOGENIN"/>
    <property type="match status" value="1"/>
</dbReference>
<keyword evidence="7" id="KW-1185">Reference proteome</keyword>
<dbReference type="SMART" id="SM00248">
    <property type="entry name" value="ANK"/>
    <property type="match status" value="7"/>
</dbReference>
<organism evidence="6 7">
    <name type="scientific">Hyaloscypha bicolor E</name>
    <dbReference type="NCBI Taxonomy" id="1095630"/>
    <lineage>
        <taxon>Eukaryota</taxon>
        <taxon>Fungi</taxon>
        <taxon>Dikarya</taxon>
        <taxon>Ascomycota</taxon>
        <taxon>Pezizomycotina</taxon>
        <taxon>Leotiomycetes</taxon>
        <taxon>Helotiales</taxon>
        <taxon>Hyaloscyphaceae</taxon>
        <taxon>Hyaloscypha</taxon>
        <taxon>Hyaloscypha bicolor</taxon>
    </lineage>
</organism>
<dbReference type="Gene3D" id="1.25.40.20">
    <property type="entry name" value="Ankyrin repeat-containing domain"/>
    <property type="match status" value="2"/>
</dbReference>
<dbReference type="InterPro" id="IPR036770">
    <property type="entry name" value="Ankyrin_rpt-contain_sf"/>
</dbReference>